<keyword evidence="3" id="KW-1185">Reference proteome</keyword>
<name>A0A3M7T977_BRAPC</name>
<feature type="compositionally biased region" description="Basic and acidic residues" evidence="1">
    <location>
        <begin position="24"/>
        <end position="44"/>
    </location>
</feature>
<proteinExistence type="predicted"/>
<gene>
    <name evidence="2" type="ORF">BpHYR1_009680</name>
</gene>
<sequence length="90" mass="10902">MSNMSRSQSAFDNQLLNEFMDNWEREREREREREQERERVRQDESWTSIGSIKEEPESNREDIKVEQTEVQTECLKRSASDSFDSPDQKR</sequence>
<feature type="compositionally biased region" description="Polar residues" evidence="1">
    <location>
        <begin position="80"/>
        <end position="90"/>
    </location>
</feature>
<feature type="region of interest" description="Disordered" evidence="1">
    <location>
        <begin position="24"/>
        <end position="90"/>
    </location>
</feature>
<reference evidence="2 3" key="1">
    <citation type="journal article" date="2018" name="Sci. Rep.">
        <title>Genomic signatures of local adaptation to the degree of environmental predictability in rotifers.</title>
        <authorList>
            <person name="Franch-Gras L."/>
            <person name="Hahn C."/>
            <person name="Garcia-Roger E.M."/>
            <person name="Carmona M.J."/>
            <person name="Serra M."/>
            <person name="Gomez A."/>
        </authorList>
    </citation>
    <scope>NUCLEOTIDE SEQUENCE [LARGE SCALE GENOMIC DNA]</scope>
    <source>
        <strain evidence="2">HYR1</strain>
    </source>
</reference>
<evidence type="ECO:0000313" key="2">
    <source>
        <dbReference type="EMBL" id="RNA44390.1"/>
    </source>
</evidence>
<evidence type="ECO:0000313" key="3">
    <source>
        <dbReference type="Proteomes" id="UP000276133"/>
    </source>
</evidence>
<protein>
    <submittedName>
        <fullName evidence="2">Uncharacterized protein</fullName>
    </submittedName>
</protein>
<feature type="compositionally biased region" description="Basic and acidic residues" evidence="1">
    <location>
        <begin position="52"/>
        <end position="67"/>
    </location>
</feature>
<accession>A0A3M7T977</accession>
<dbReference type="AlphaFoldDB" id="A0A3M7T977"/>
<dbReference type="EMBL" id="REGN01000112">
    <property type="protein sequence ID" value="RNA44390.1"/>
    <property type="molecule type" value="Genomic_DNA"/>
</dbReference>
<evidence type="ECO:0000256" key="1">
    <source>
        <dbReference type="SAM" id="MobiDB-lite"/>
    </source>
</evidence>
<organism evidence="2 3">
    <name type="scientific">Brachionus plicatilis</name>
    <name type="common">Marine rotifer</name>
    <name type="synonym">Brachionus muelleri</name>
    <dbReference type="NCBI Taxonomy" id="10195"/>
    <lineage>
        <taxon>Eukaryota</taxon>
        <taxon>Metazoa</taxon>
        <taxon>Spiralia</taxon>
        <taxon>Gnathifera</taxon>
        <taxon>Rotifera</taxon>
        <taxon>Eurotatoria</taxon>
        <taxon>Monogononta</taxon>
        <taxon>Pseudotrocha</taxon>
        <taxon>Ploima</taxon>
        <taxon>Brachionidae</taxon>
        <taxon>Brachionus</taxon>
    </lineage>
</organism>
<dbReference type="Proteomes" id="UP000276133">
    <property type="component" value="Unassembled WGS sequence"/>
</dbReference>
<comment type="caution">
    <text evidence="2">The sequence shown here is derived from an EMBL/GenBank/DDBJ whole genome shotgun (WGS) entry which is preliminary data.</text>
</comment>